<keyword evidence="2" id="KW-1185">Reference proteome</keyword>
<dbReference type="SUPFAM" id="SSF53474">
    <property type="entry name" value="alpha/beta-Hydrolases"/>
    <property type="match status" value="1"/>
</dbReference>
<sequence length="435" mass="46205">MGKPGRTPASMPRRRIAAVPRWLAAAWAPFPRAGGAQWGRGARRGGIMRARRRAGLRLTLAAGLALAALLPPIAAIAATGSPPPLPALGLDTGRVSLSGLSSGGFLAVQFQVAHADIVQGVGIIAGGPYYCAQGQLRRALKDCMCADPEQCRGDALKADIPAAIAYLRKAAVAGEVADPAQLARQRVVLLSGGADTVVPPAVADRQLAEFYRAAGVPPENLLRPPLPPATAHQLPTLDAGTDCGKQVPPYIGRCGFDSAAAILQGIYGELRPPAAEKAANWIAFDQRPYDPRRQRGVFGISGVHFFPSGLDDSGWLYLPDACRAGELCRLHIALHGCRQGQNYELGNEEGGSNGRFGMLYAKSTGLARWAESNHIVLLFPQAKPISPLPYFYAANPLGCWDWWGYSGAAYATRNGVQIQALRTMVDRLGAGRQRK</sequence>
<dbReference type="PANTHER" id="PTHR42972:SF8">
    <property type="entry name" value="POLYHYDROXYBUTYRATE DEPOLYMERASE"/>
    <property type="match status" value="1"/>
</dbReference>
<accession>A0A4R6EDU6</accession>
<reference evidence="1 2" key="1">
    <citation type="submission" date="2019-03" db="EMBL/GenBank/DDBJ databases">
        <title>Genomic Encyclopedia of Type Strains, Phase IV (KMG-IV): sequencing the most valuable type-strain genomes for metagenomic binning, comparative biology and taxonomic classification.</title>
        <authorList>
            <person name="Goeker M."/>
        </authorList>
    </citation>
    <scope>NUCLEOTIDE SEQUENCE [LARGE SCALE GENOMIC DNA]</scope>
    <source>
        <strain evidence="1 2">DSM 12121</strain>
    </source>
</reference>
<protein>
    <submittedName>
        <fullName evidence="1">Poly(3-hydroxybutyrate) depolymerase</fullName>
    </submittedName>
</protein>
<name>A0A4R6EDU6_9RHOO</name>
<dbReference type="Gene3D" id="3.40.50.1820">
    <property type="entry name" value="alpha/beta hydrolase"/>
    <property type="match status" value="1"/>
</dbReference>
<dbReference type="InterPro" id="IPR029058">
    <property type="entry name" value="AB_hydrolase_fold"/>
</dbReference>
<evidence type="ECO:0000313" key="2">
    <source>
        <dbReference type="Proteomes" id="UP000295129"/>
    </source>
</evidence>
<comment type="caution">
    <text evidence="1">The sequence shown here is derived from an EMBL/GenBank/DDBJ whole genome shotgun (WGS) entry which is preliminary data.</text>
</comment>
<evidence type="ECO:0000313" key="1">
    <source>
        <dbReference type="EMBL" id="TDN55924.1"/>
    </source>
</evidence>
<organism evidence="1 2">
    <name type="scientific">Azoarcus indigens</name>
    <dbReference type="NCBI Taxonomy" id="29545"/>
    <lineage>
        <taxon>Bacteria</taxon>
        <taxon>Pseudomonadati</taxon>
        <taxon>Pseudomonadota</taxon>
        <taxon>Betaproteobacteria</taxon>
        <taxon>Rhodocyclales</taxon>
        <taxon>Zoogloeaceae</taxon>
        <taxon>Azoarcus</taxon>
    </lineage>
</organism>
<proteinExistence type="predicted"/>
<gene>
    <name evidence="1" type="ORF">C7389_103262</name>
</gene>
<dbReference type="AlphaFoldDB" id="A0A4R6EDU6"/>
<dbReference type="Proteomes" id="UP000295129">
    <property type="component" value="Unassembled WGS sequence"/>
</dbReference>
<dbReference type="EMBL" id="SNVV01000003">
    <property type="protein sequence ID" value="TDN55924.1"/>
    <property type="molecule type" value="Genomic_DNA"/>
</dbReference>
<dbReference type="PANTHER" id="PTHR42972">
    <property type="entry name" value="TOL-PAL SYSTEM PROTEIN TOLB"/>
    <property type="match status" value="1"/>
</dbReference>